<dbReference type="EMBL" id="LLXJ01000609">
    <property type="protein sequence ID" value="PKC07744.1"/>
    <property type="molecule type" value="Genomic_DNA"/>
</dbReference>
<sequence>MKHMVFIIVSFLIFSKTFAFKSLVDCTDAPYFEPDYILFLSNNLVRLNSVGPAQTEYPGKIPCCLQQGMMLISDYTFKNESYQYTIIPKNKLLWVNGYTSTNILNSNDCSSGSLDCNTLYQGQYTYTRDDKIDPKKFFSPGEDITVEITMYGNCYYDNETICLSSCQYIADISYSPPK</sequence>
<feature type="signal peptide" evidence="1">
    <location>
        <begin position="1"/>
        <end position="19"/>
    </location>
</feature>
<accession>A0A2I1FJQ0</accession>
<gene>
    <name evidence="2" type="ORF">CHRIB12_LOCUS10001</name>
    <name evidence="4" type="ORF">RhiirA1_477315</name>
    <name evidence="3" type="ORF">RhiirA5_417803</name>
</gene>
<evidence type="ECO:0000313" key="6">
    <source>
        <dbReference type="Proteomes" id="UP000232722"/>
    </source>
</evidence>
<proteinExistence type="predicted"/>
<protein>
    <submittedName>
        <fullName evidence="4">Uncharacterized protein</fullName>
    </submittedName>
</protein>
<dbReference type="Proteomes" id="UP000232722">
    <property type="component" value="Unassembled WGS sequence"/>
</dbReference>
<dbReference type="VEuPathDB" id="FungiDB:RhiirA1_477315"/>
<evidence type="ECO:0000313" key="3">
    <source>
        <dbReference type="EMBL" id="PKC07744.1"/>
    </source>
</evidence>
<comment type="caution">
    <text evidence="4">The sequence shown here is derived from an EMBL/GenBank/DDBJ whole genome shotgun (WGS) entry which is preliminary data.</text>
</comment>
<organism evidence="4 5">
    <name type="scientific">Rhizophagus irregularis</name>
    <dbReference type="NCBI Taxonomy" id="588596"/>
    <lineage>
        <taxon>Eukaryota</taxon>
        <taxon>Fungi</taxon>
        <taxon>Fungi incertae sedis</taxon>
        <taxon>Mucoromycota</taxon>
        <taxon>Glomeromycotina</taxon>
        <taxon>Glomeromycetes</taxon>
        <taxon>Glomerales</taxon>
        <taxon>Glomeraceae</taxon>
        <taxon>Rhizophagus</taxon>
    </lineage>
</organism>
<feature type="chain" id="PRO_5014165428" evidence="1">
    <location>
        <begin position="20"/>
        <end position="178"/>
    </location>
</feature>
<dbReference type="VEuPathDB" id="FungiDB:RhiirFUN_003862"/>
<name>A0A2I1FJQ0_9GLOM</name>
<reference evidence="3 6" key="2">
    <citation type="submission" date="2017-09" db="EMBL/GenBank/DDBJ databases">
        <title>Extensive intraspecific genome diversity in a model arbuscular mycorrhizal fungus.</title>
        <authorList>
            <person name="Chen E.C."/>
            <person name="Morin E."/>
            <person name="Beaudet D."/>
            <person name="Noel J."/>
            <person name="Ndikumana S."/>
            <person name="Charron P."/>
            <person name="St-Onge C."/>
            <person name="Giorgi J."/>
            <person name="Grigoriev I.V."/>
            <person name="Roux C."/>
            <person name="Martin F.M."/>
            <person name="Corradi N."/>
        </authorList>
    </citation>
    <scope>NUCLEOTIDE SEQUENCE [LARGE SCALE GENOMIC DNA]</scope>
    <source>
        <strain evidence="3 6">A5</strain>
    </source>
</reference>
<evidence type="ECO:0000313" key="5">
    <source>
        <dbReference type="Proteomes" id="UP000232688"/>
    </source>
</evidence>
<reference evidence="4 5" key="4">
    <citation type="submission" date="2017-10" db="EMBL/GenBank/DDBJ databases">
        <title>Genome analyses suggest a sexual origin of heterokaryosis in a supposedly ancient asexual fungus.</title>
        <authorList>
            <person name="Corradi N."/>
            <person name="Sedzielewska K."/>
            <person name="Noel J."/>
            <person name="Charron P."/>
            <person name="Farinelli L."/>
            <person name="Marton T."/>
            <person name="Kruger M."/>
            <person name="Pelin A."/>
            <person name="Brachmann A."/>
            <person name="Corradi N."/>
        </authorList>
    </citation>
    <scope>NUCLEOTIDE SEQUENCE [LARGE SCALE GENOMIC DNA]</scope>
    <source>
        <strain evidence="4 5">A1</strain>
    </source>
</reference>
<evidence type="ECO:0000256" key="1">
    <source>
        <dbReference type="SAM" id="SignalP"/>
    </source>
</evidence>
<dbReference type="VEuPathDB" id="FungiDB:FUN_003779"/>
<dbReference type="EMBL" id="CAGKOT010000020">
    <property type="protein sequence ID" value="CAB5364560.1"/>
    <property type="molecule type" value="Genomic_DNA"/>
</dbReference>
<dbReference type="OrthoDB" id="2304139at2759"/>
<reference evidence="4 5" key="3">
    <citation type="submission" date="2017-10" db="EMBL/GenBank/DDBJ databases">
        <title>Extensive intraspecific genome diversity in a model arbuscular mycorrhizal fungus.</title>
        <authorList>
            <person name="Chen E.C.H."/>
            <person name="Morin E."/>
            <person name="Baudet D."/>
            <person name="Noel J."/>
            <person name="Ndikumana S."/>
            <person name="Charron P."/>
            <person name="St-Onge C."/>
            <person name="Giorgi J."/>
            <person name="Grigoriev I.V."/>
            <person name="Roux C."/>
            <person name="Martin F.M."/>
            <person name="Corradi N."/>
        </authorList>
    </citation>
    <scope>NUCLEOTIDE SEQUENCE [LARGE SCALE GENOMIC DNA]</scope>
    <source>
        <strain evidence="4 5">A1</strain>
    </source>
</reference>
<keyword evidence="1" id="KW-0732">Signal</keyword>
<dbReference type="Proteomes" id="UP000684084">
    <property type="component" value="Unassembled WGS sequence"/>
</dbReference>
<dbReference type="AlphaFoldDB" id="A0A2I1FJQ0"/>
<reference evidence="2" key="5">
    <citation type="submission" date="2020-05" db="EMBL/GenBank/DDBJ databases">
        <authorList>
            <person name="Rincon C."/>
            <person name="Sanders R I."/>
            <person name="Robbins C."/>
            <person name="Chaturvedi A."/>
        </authorList>
    </citation>
    <scope>NUCLEOTIDE SEQUENCE</scope>
    <source>
        <strain evidence="2">CHB12</strain>
    </source>
</reference>
<dbReference type="Proteomes" id="UP000232688">
    <property type="component" value="Unassembled WGS sequence"/>
</dbReference>
<evidence type="ECO:0000313" key="4">
    <source>
        <dbReference type="EMBL" id="PKC54438.1"/>
    </source>
</evidence>
<evidence type="ECO:0000313" key="2">
    <source>
        <dbReference type="EMBL" id="CAB5364560.1"/>
    </source>
</evidence>
<dbReference type="EMBL" id="LLXH01003252">
    <property type="protein sequence ID" value="PKC54438.1"/>
    <property type="molecule type" value="Genomic_DNA"/>
</dbReference>
<reference evidence="3 6" key="1">
    <citation type="submission" date="2016-04" db="EMBL/GenBank/DDBJ databases">
        <title>Genome analyses suggest a sexual origin of heterokaryosis in a supposedly ancient asexual fungus.</title>
        <authorList>
            <person name="Ropars J."/>
            <person name="Sedzielewska K."/>
            <person name="Noel J."/>
            <person name="Charron P."/>
            <person name="Farinelli L."/>
            <person name="Marton T."/>
            <person name="Kruger M."/>
            <person name="Pelin A."/>
            <person name="Brachmann A."/>
            <person name="Corradi N."/>
        </authorList>
    </citation>
    <scope>NUCLEOTIDE SEQUENCE [LARGE SCALE GENOMIC DNA]</scope>
    <source>
        <strain evidence="3 6">A5</strain>
    </source>
</reference>